<gene>
    <name evidence="2" type="ORF">CEXT_736241</name>
</gene>
<organism evidence="2 3">
    <name type="scientific">Caerostris extrusa</name>
    <name type="common">Bark spider</name>
    <name type="synonym">Caerostris bankana</name>
    <dbReference type="NCBI Taxonomy" id="172846"/>
    <lineage>
        <taxon>Eukaryota</taxon>
        <taxon>Metazoa</taxon>
        <taxon>Ecdysozoa</taxon>
        <taxon>Arthropoda</taxon>
        <taxon>Chelicerata</taxon>
        <taxon>Arachnida</taxon>
        <taxon>Araneae</taxon>
        <taxon>Araneomorphae</taxon>
        <taxon>Entelegynae</taxon>
        <taxon>Araneoidea</taxon>
        <taxon>Araneidae</taxon>
        <taxon>Caerostris</taxon>
    </lineage>
</organism>
<name>A0AAV4M8H7_CAEEX</name>
<feature type="compositionally biased region" description="Low complexity" evidence="1">
    <location>
        <begin position="78"/>
        <end position="91"/>
    </location>
</feature>
<proteinExistence type="predicted"/>
<dbReference type="EMBL" id="BPLR01019457">
    <property type="protein sequence ID" value="GIX68082.1"/>
    <property type="molecule type" value="Genomic_DNA"/>
</dbReference>
<reference evidence="2 3" key="1">
    <citation type="submission" date="2021-06" db="EMBL/GenBank/DDBJ databases">
        <title>Caerostris extrusa draft genome.</title>
        <authorList>
            <person name="Kono N."/>
            <person name="Arakawa K."/>
        </authorList>
    </citation>
    <scope>NUCLEOTIDE SEQUENCE [LARGE SCALE GENOMIC DNA]</scope>
</reference>
<dbReference type="Proteomes" id="UP001054945">
    <property type="component" value="Unassembled WGS sequence"/>
</dbReference>
<sequence length="173" mass="18615">QSLSSAVSAKPTITGITDASGMKHQAVVHQVQLNRTNKHCRSRLLVEDHKGTGTNATQHFRLWLLVVDRRSATNATPGSMTSGVTSETGTTGIPGSPPSDETTGSARLSSVSQKPSVGVTTGIMARADPAASSVQCNNHTCRKHSFNLIYLMNDQHLEKNLQDLQQKEKQVLQ</sequence>
<accession>A0AAV4M8H7</accession>
<protein>
    <submittedName>
        <fullName evidence="2">Uncharacterized protein</fullName>
    </submittedName>
</protein>
<evidence type="ECO:0000313" key="2">
    <source>
        <dbReference type="EMBL" id="GIX68082.1"/>
    </source>
</evidence>
<dbReference type="AlphaFoldDB" id="A0AAV4M8H7"/>
<evidence type="ECO:0000313" key="3">
    <source>
        <dbReference type="Proteomes" id="UP001054945"/>
    </source>
</evidence>
<keyword evidence="3" id="KW-1185">Reference proteome</keyword>
<comment type="caution">
    <text evidence="2">The sequence shown here is derived from an EMBL/GenBank/DDBJ whole genome shotgun (WGS) entry which is preliminary data.</text>
</comment>
<feature type="non-terminal residue" evidence="2">
    <location>
        <position position="1"/>
    </location>
</feature>
<feature type="compositionally biased region" description="Polar residues" evidence="1">
    <location>
        <begin position="99"/>
        <end position="117"/>
    </location>
</feature>
<feature type="region of interest" description="Disordered" evidence="1">
    <location>
        <begin position="74"/>
        <end position="117"/>
    </location>
</feature>
<evidence type="ECO:0000256" key="1">
    <source>
        <dbReference type="SAM" id="MobiDB-lite"/>
    </source>
</evidence>